<dbReference type="Proteomes" id="UP000603463">
    <property type="component" value="Unassembled WGS sequence"/>
</dbReference>
<protein>
    <submittedName>
        <fullName evidence="1">Uncharacterized protein</fullName>
    </submittedName>
</protein>
<gene>
    <name evidence="1" type="ORF">GS882_03175</name>
</gene>
<accession>A0A9Q5EZ32</accession>
<organism evidence="1 2">
    <name type="scientific">Rhodococcus hoagii</name>
    <name type="common">Corynebacterium equii</name>
    <dbReference type="NCBI Taxonomy" id="43767"/>
    <lineage>
        <taxon>Bacteria</taxon>
        <taxon>Bacillati</taxon>
        <taxon>Actinomycetota</taxon>
        <taxon>Actinomycetes</taxon>
        <taxon>Mycobacteriales</taxon>
        <taxon>Nocardiaceae</taxon>
        <taxon>Prescottella</taxon>
    </lineage>
</organism>
<comment type="caution">
    <text evidence="1">The sequence shown here is derived from an EMBL/GenBank/DDBJ whole genome shotgun (WGS) entry which is preliminary data.</text>
</comment>
<sequence>MIAANAVEAVAWHWHANVRLTVIDSGELRKYEISYDGKAVDTIEAVNHDEALSLALSALTVWQVR</sequence>
<reference evidence="1" key="1">
    <citation type="journal article" date="2020" name="Environ. Microbiol.">
        <title>The novel and transferable erm(51) gene confers Macrolides, Lincosamides, and Streptogramins B (MLSB) resistance to clonal Rhodococcus equi in the environment.</title>
        <authorList>
            <person name="Huber L."/>
            <person name="Giguere S."/>
            <person name="Slovis N.M."/>
            <person name="Alvarez-Narvaez S."/>
            <person name="Hart K.A."/>
            <person name="Greiter M."/>
            <person name="Morris E.R.A."/>
            <person name="Cohen N.D."/>
        </authorList>
    </citation>
    <scope>NUCLEOTIDE SEQUENCE</scope>
    <source>
        <strain evidence="1">Lh_116_1</strain>
    </source>
</reference>
<name>A0A9Q5EZ32_RHOHA</name>
<dbReference type="EMBL" id="WVBC01000002">
    <property type="protein sequence ID" value="NKT77223.1"/>
    <property type="molecule type" value="Genomic_DNA"/>
</dbReference>
<proteinExistence type="predicted"/>
<dbReference type="AlphaFoldDB" id="A0A9Q5EZ32"/>
<evidence type="ECO:0000313" key="2">
    <source>
        <dbReference type="Proteomes" id="UP000603463"/>
    </source>
</evidence>
<evidence type="ECO:0000313" key="1">
    <source>
        <dbReference type="EMBL" id="NKT77223.1"/>
    </source>
</evidence>